<evidence type="ECO:0000313" key="3">
    <source>
        <dbReference type="EMBL" id="MBC3793428.1"/>
    </source>
</evidence>
<feature type="domain" description="Putative auto-transporter adhesin head GIN" evidence="2">
    <location>
        <begin position="42"/>
        <end position="221"/>
    </location>
</feature>
<dbReference type="Gene3D" id="2.160.20.120">
    <property type="match status" value="1"/>
</dbReference>
<proteinExistence type="predicted"/>
<evidence type="ECO:0000259" key="2">
    <source>
        <dbReference type="Pfam" id="PF10988"/>
    </source>
</evidence>
<dbReference type="Proteomes" id="UP000700732">
    <property type="component" value="Unassembled WGS sequence"/>
</dbReference>
<dbReference type="InterPro" id="IPR021255">
    <property type="entry name" value="DUF2807"/>
</dbReference>
<gene>
    <name evidence="3" type="ORF">FH603_3947</name>
</gene>
<keyword evidence="4" id="KW-1185">Reference proteome</keyword>
<feature type="chain" id="PRO_5046500460" description="Putative auto-transporter adhesin head GIN domain-containing protein" evidence="1">
    <location>
        <begin position="24"/>
        <end position="236"/>
    </location>
</feature>
<evidence type="ECO:0000256" key="1">
    <source>
        <dbReference type="SAM" id="SignalP"/>
    </source>
</evidence>
<organism evidence="3 4">
    <name type="scientific">Spirosoma utsteinense</name>
    <dbReference type="NCBI Taxonomy" id="2585773"/>
    <lineage>
        <taxon>Bacteria</taxon>
        <taxon>Pseudomonadati</taxon>
        <taxon>Bacteroidota</taxon>
        <taxon>Cytophagia</taxon>
        <taxon>Cytophagales</taxon>
        <taxon>Cytophagaceae</taxon>
        <taxon>Spirosoma</taxon>
    </lineage>
</organism>
<dbReference type="EMBL" id="VFIA01000026">
    <property type="protein sequence ID" value="MBC3793428.1"/>
    <property type="molecule type" value="Genomic_DNA"/>
</dbReference>
<feature type="signal peptide" evidence="1">
    <location>
        <begin position="1"/>
        <end position="23"/>
    </location>
</feature>
<dbReference type="PROSITE" id="PS51257">
    <property type="entry name" value="PROKAR_LIPOPROTEIN"/>
    <property type="match status" value="1"/>
</dbReference>
<evidence type="ECO:0000313" key="4">
    <source>
        <dbReference type="Proteomes" id="UP000700732"/>
    </source>
</evidence>
<accession>A0ABR6WA36</accession>
<name>A0ABR6WA36_9BACT</name>
<dbReference type="Pfam" id="PF10988">
    <property type="entry name" value="DUF2807"/>
    <property type="match status" value="1"/>
</dbReference>
<keyword evidence="1" id="KW-0732">Signal</keyword>
<protein>
    <recommendedName>
        <fullName evidence="2">Putative auto-transporter adhesin head GIN domain-containing protein</fullName>
    </recommendedName>
</protein>
<reference evidence="3 4" key="1">
    <citation type="submission" date="2019-06" db="EMBL/GenBank/DDBJ databases">
        <title>Spirosoma utsteinense sp. nov. isolated from Antarctic ice-free soils.</title>
        <authorList>
            <person name="Tahon G."/>
        </authorList>
    </citation>
    <scope>NUCLEOTIDE SEQUENCE [LARGE SCALE GENOMIC DNA]</scope>
    <source>
        <strain evidence="3 4">LMG 31447</strain>
    </source>
</reference>
<dbReference type="RefSeq" id="WP_186739299.1">
    <property type="nucleotide sequence ID" value="NZ_VFIA01000026.1"/>
</dbReference>
<sequence>MKRILRYQISCIIVLLLSLSACIREDVGPYQPDQQTYALAGFDRLDMGSAFSITVQSGPAFAIVAEGDRRNLDDLDVYTRNGTLFAEYRTNRSRKHQTSFLITMPTLRGVAFSGASQSTITGFPDLSNLAIDLSGASKSQFSGGASRMTVQLSGASVLQVNGDGAYLSADLSGASSLQAFSYPVAEADVTASGASKANVSVGSSLVVNASGASTIRYRGTPAVRQRVSGASTVKSE</sequence>
<comment type="caution">
    <text evidence="3">The sequence shown here is derived from an EMBL/GenBank/DDBJ whole genome shotgun (WGS) entry which is preliminary data.</text>
</comment>